<dbReference type="Gene3D" id="2.30.29.30">
    <property type="entry name" value="Pleckstrin-homology domain (PH domain)/Phosphotyrosine-binding domain (PTB)"/>
    <property type="match status" value="1"/>
</dbReference>
<proteinExistence type="predicted"/>
<evidence type="ECO:0000313" key="5">
    <source>
        <dbReference type="Proteomes" id="UP000007801"/>
    </source>
</evidence>
<dbReference type="EMBL" id="CH902618">
    <property type="protein sequence ID" value="EDV39415.1"/>
    <property type="molecule type" value="Genomic_DNA"/>
</dbReference>
<organism evidence="3 5">
    <name type="scientific">Drosophila ananassae</name>
    <name type="common">Fruit fly</name>
    <dbReference type="NCBI Taxonomy" id="7217"/>
    <lineage>
        <taxon>Eukaryota</taxon>
        <taxon>Metazoa</taxon>
        <taxon>Ecdysozoa</taxon>
        <taxon>Arthropoda</taxon>
        <taxon>Hexapoda</taxon>
        <taxon>Insecta</taxon>
        <taxon>Pterygota</taxon>
        <taxon>Neoptera</taxon>
        <taxon>Endopterygota</taxon>
        <taxon>Diptera</taxon>
        <taxon>Brachycera</taxon>
        <taxon>Muscomorpha</taxon>
        <taxon>Ephydroidea</taxon>
        <taxon>Drosophilidae</taxon>
        <taxon>Drosophila</taxon>
        <taxon>Sophophora</taxon>
    </lineage>
</organism>
<dbReference type="HOGENOM" id="CLU_473504_0_0_1"/>
<dbReference type="OMA" id="AEQCECP"/>
<reference evidence="3" key="2">
    <citation type="journal article" date="2008" name="Bioinformatics">
        <title>Assembly reconciliation.</title>
        <authorList>
            <person name="Zimin A.V."/>
            <person name="Smith D.R."/>
            <person name="Sutton G."/>
            <person name="Yorke J.A."/>
        </authorList>
    </citation>
    <scope>NUCLEOTIDE SEQUENCE</scope>
    <source>
        <strain evidence="3">TSC#14024-0371.13</strain>
    </source>
</reference>
<gene>
    <name evidence="3" type="primary">Dana\GF25299</name>
    <name evidence="3" type="synonym">dana_GLEANR_9980</name>
    <name evidence="3" type="ORF">GF25299</name>
</gene>
<dbReference type="EMBL" id="CH902618">
    <property type="protein sequence ID" value="KPU78042.1"/>
    <property type="molecule type" value="Genomic_DNA"/>
</dbReference>
<reference evidence="3" key="3">
    <citation type="submission" date="2015-10" db="EMBL/GenBank/DDBJ databases">
        <authorList>
            <consortium name="FlyBase"/>
        </authorList>
    </citation>
    <scope>NUCLEOTIDE SEQUENCE</scope>
    <source>
        <strain evidence="3">TSC#14024-0371.13</strain>
    </source>
</reference>
<dbReference type="Pfam" id="PF00638">
    <property type="entry name" value="Ran_BP1"/>
    <property type="match status" value="1"/>
</dbReference>
<accession>B3M4L6</accession>
<evidence type="ECO:0000313" key="3">
    <source>
        <dbReference type="EMBL" id="EDV39415.1"/>
    </source>
</evidence>
<dbReference type="GO" id="GO:0016006">
    <property type="term" value="C:Nebenkern"/>
    <property type="evidence" value="ECO:0007669"/>
    <property type="project" value="EnsemblMetazoa"/>
</dbReference>
<dbReference type="PROSITE" id="PS50196">
    <property type="entry name" value="RANBD1"/>
    <property type="match status" value="1"/>
</dbReference>
<dbReference type="AlphaFoldDB" id="B3M4L6"/>
<dbReference type="STRING" id="7217.B3M4L6"/>
<dbReference type="eggNOG" id="ENOG502T9RH">
    <property type="taxonomic scope" value="Eukaryota"/>
</dbReference>
<reference evidence="3 5" key="1">
    <citation type="journal article" date="2007" name="Nature">
        <title>Evolution of genes and genomes on the Drosophila phylogeny.</title>
        <authorList>
            <consortium name="Drosophila 12 Genomes Consortium"/>
            <person name="Clark A.G."/>
            <person name="Eisen M.B."/>
            <person name="Smith D.R."/>
            <person name="Bergman C.M."/>
            <person name="Oliver B."/>
            <person name="Markow T.A."/>
            <person name="Kaufman T.C."/>
            <person name="Kellis M."/>
            <person name="Gelbart W."/>
            <person name="Iyer V.N."/>
            <person name="Pollard D.A."/>
            <person name="Sackton T.B."/>
            <person name="Larracuente A.M."/>
            <person name="Singh N.D."/>
            <person name="Abad J.P."/>
            <person name="Abt D.N."/>
            <person name="Adryan B."/>
            <person name="Aguade M."/>
            <person name="Akashi H."/>
            <person name="Anderson W.W."/>
            <person name="Aquadro C.F."/>
            <person name="Ardell D.H."/>
            <person name="Arguello R."/>
            <person name="Artieri C.G."/>
            <person name="Barbash D.A."/>
            <person name="Barker D."/>
            <person name="Barsanti P."/>
            <person name="Batterham P."/>
            <person name="Batzoglou S."/>
            <person name="Begun D."/>
            <person name="Bhutkar A."/>
            <person name="Blanco E."/>
            <person name="Bosak S.A."/>
            <person name="Bradley R.K."/>
            <person name="Brand A.D."/>
            <person name="Brent M.R."/>
            <person name="Brooks A.N."/>
            <person name="Brown R.H."/>
            <person name="Butlin R.K."/>
            <person name="Caggese C."/>
            <person name="Calvi B.R."/>
            <person name="Bernardo de Carvalho A."/>
            <person name="Caspi A."/>
            <person name="Castrezana S."/>
            <person name="Celniker S.E."/>
            <person name="Chang J.L."/>
            <person name="Chapple C."/>
            <person name="Chatterji S."/>
            <person name="Chinwalla A."/>
            <person name="Civetta A."/>
            <person name="Clifton S.W."/>
            <person name="Comeron J.M."/>
            <person name="Costello J.C."/>
            <person name="Coyne J.A."/>
            <person name="Daub J."/>
            <person name="David R.G."/>
            <person name="Delcher A.L."/>
            <person name="Delehaunty K."/>
            <person name="Do C.B."/>
            <person name="Ebling H."/>
            <person name="Edwards K."/>
            <person name="Eickbush T."/>
            <person name="Evans J.D."/>
            <person name="Filipski A."/>
            <person name="Findeiss S."/>
            <person name="Freyhult E."/>
            <person name="Fulton L."/>
            <person name="Fulton R."/>
            <person name="Garcia A.C."/>
            <person name="Gardiner A."/>
            <person name="Garfield D.A."/>
            <person name="Garvin B.E."/>
            <person name="Gibson G."/>
            <person name="Gilbert D."/>
            <person name="Gnerre S."/>
            <person name="Godfrey J."/>
            <person name="Good R."/>
            <person name="Gotea V."/>
            <person name="Gravely B."/>
            <person name="Greenberg A.J."/>
            <person name="Griffiths-Jones S."/>
            <person name="Gross S."/>
            <person name="Guigo R."/>
            <person name="Gustafson E.A."/>
            <person name="Haerty W."/>
            <person name="Hahn M.W."/>
            <person name="Halligan D.L."/>
            <person name="Halpern A.L."/>
            <person name="Halter G.M."/>
            <person name="Han M.V."/>
            <person name="Heger A."/>
            <person name="Hillier L."/>
            <person name="Hinrichs A.S."/>
            <person name="Holmes I."/>
            <person name="Hoskins R.A."/>
            <person name="Hubisz M.J."/>
            <person name="Hultmark D."/>
            <person name="Huntley M.A."/>
            <person name="Jaffe D.B."/>
            <person name="Jagadeeshan S."/>
            <person name="Jeck W.R."/>
            <person name="Johnson J."/>
            <person name="Jones C.D."/>
            <person name="Jordan W.C."/>
            <person name="Karpen G.H."/>
            <person name="Kataoka E."/>
            <person name="Keightley P.D."/>
            <person name="Kheradpour P."/>
            <person name="Kirkness E.F."/>
            <person name="Koerich L.B."/>
            <person name="Kristiansen K."/>
            <person name="Kudrna D."/>
            <person name="Kulathinal R.J."/>
            <person name="Kumar S."/>
            <person name="Kwok R."/>
            <person name="Lander E."/>
            <person name="Langley C.H."/>
            <person name="Lapoint R."/>
            <person name="Lazzaro B.P."/>
            <person name="Lee S.J."/>
            <person name="Levesque L."/>
            <person name="Li R."/>
            <person name="Lin C.F."/>
            <person name="Lin M.F."/>
            <person name="Lindblad-Toh K."/>
            <person name="Llopart A."/>
            <person name="Long M."/>
            <person name="Low L."/>
            <person name="Lozovsky E."/>
            <person name="Lu J."/>
            <person name="Luo M."/>
            <person name="Machado C.A."/>
            <person name="Makalowski W."/>
            <person name="Marzo M."/>
            <person name="Matsuda M."/>
            <person name="Matzkin L."/>
            <person name="McAllister B."/>
            <person name="McBride C.S."/>
            <person name="McKernan B."/>
            <person name="McKernan K."/>
            <person name="Mendez-Lago M."/>
            <person name="Minx P."/>
            <person name="Mollenhauer M.U."/>
            <person name="Montooth K."/>
            <person name="Mount S.M."/>
            <person name="Mu X."/>
            <person name="Myers E."/>
            <person name="Negre B."/>
            <person name="Newfeld S."/>
            <person name="Nielsen R."/>
            <person name="Noor M.A."/>
            <person name="O'Grady P."/>
            <person name="Pachter L."/>
            <person name="Papaceit M."/>
            <person name="Parisi M.J."/>
            <person name="Parisi M."/>
            <person name="Parts L."/>
            <person name="Pedersen J.S."/>
            <person name="Pesole G."/>
            <person name="Phillippy A.M."/>
            <person name="Ponting C.P."/>
            <person name="Pop M."/>
            <person name="Porcelli D."/>
            <person name="Powell J.R."/>
            <person name="Prohaska S."/>
            <person name="Pruitt K."/>
            <person name="Puig M."/>
            <person name="Quesneville H."/>
            <person name="Ram K.R."/>
            <person name="Rand D."/>
            <person name="Rasmussen M.D."/>
            <person name="Reed L.K."/>
            <person name="Reenan R."/>
            <person name="Reily A."/>
            <person name="Remington K.A."/>
            <person name="Rieger T.T."/>
            <person name="Ritchie M.G."/>
            <person name="Robin C."/>
            <person name="Rogers Y.H."/>
            <person name="Rohde C."/>
            <person name="Rozas J."/>
            <person name="Rubenfield M.J."/>
            <person name="Ruiz A."/>
            <person name="Russo S."/>
            <person name="Salzberg S.L."/>
            <person name="Sanchez-Gracia A."/>
            <person name="Saranga D.J."/>
            <person name="Sato H."/>
            <person name="Schaeffer S.W."/>
            <person name="Schatz M.C."/>
            <person name="Schlenke T."/>
            <person name="Schwartz R."/>
            <person name="Segarra C."/>
            <person name="Singh R.S."/>
            <person name="Sirot L."/>
            <person name="Sirota M."/>
            <person name="Sisneros N.B."/>
            <person name="Smith C.D."/>
            <person name="Smith T.F."/>
            <person name="Spieth J."/>
            <person name="Stage D.E."/>
            <person name="Stark A."/>
            <person name="Stephan W."/>
            <person name="Strausberg R.L."/>
            <person name="Strempel S."/>
            <person name="Sturgill D."/>
            <person name="Sutton G."/>
            <person name="Sutton G.G."/>
            <person name="Tao W."/>
            <person name="Teichmann S."/>
            <person name="Tobari Y.N."/>
            <person name="Tomimura Y."/>
            <person name="Tsolas J.M."/>
            <person name="Valente V.L."/>
            <person name="Venter E."/>
            <person name="Venter J.C."/>
            <person name="Vicario S."/>
            <person name="Vieira F.G."/>
            <person name="Vilella A.J."/>
            <person name="Villasante A."/>
            <person name="Walenz B."/>
            <person name="Wang J."/>
            <person name="Wasserman M."/>
            <person name="Watts T."/>
            <person name="Wilson D."/>
            <person name="Wilson R.K."/>
            <person name="Wing R.A."/>
            <person name="Wolfner M.F."/>
            <person name="Wong A."/>
            <person name="Wong G.K."/>
            <person name="Wu C.I."/>
            <person name="Wu G."/>
            <person name="Yamamoto D."/>
            <person name="Yang H.P."/>
            <person name="Yang S.P."/>
            <person name="Yorke J.A."/>
            <person name="Yoshida K."/>
            <person name="Zdobnov E."/>
            <person name="Zhang P."/>
            <person name="Zhang Y."/>
            <person name="Zimin A.V."/>
            <person name="Baldwin J."/>
            <person name="Abdouelleil A."/>
            <person name="Abdulkadir J."/>
            <person name="Abebe A."/>
            <person name="Abera B."/>
            <person name="Abreu J."/>
            <person name="Acer S.C."/>
            <person name="Aftuck L."/>
            <person name="Alexander A."/>
            <person name="An P."/>
            <person name="Anderson E."/>
            <person name="Anderson S."/>
            <person name="Arachi H."/>
            <person name="Azer M."/>
            <person name="Bachantsang P."/>
            <person name="Barry A."/>
            <person name="Bayul T."/>
            <person name="Berlin A."/>
            <person name="Bessette D."/>
            <person name="Bloom T."/>
            <person name="Blye J."/>
            <person name="Boguslavskiy L."/>
            <person name="Bonnet C."/>
            <person name="Boukhgalter B."/>
            <person name="Bourzgui I."/>
            <person name="Brown A."/>
            <person name="Cahill P."/>
            <person name="Channer S."/>
            <person name="Cheshatsang Y."/>
            <person name="Chuda L."/>
            <person name="Citroen M."/>
            <person name="Collymore A."/>
            <person name="Cooke P."/>
            <person name="Costello M."/>
            <person name="D'Aco K."/>
            <person name="Daza R."/>
            <person name="De Haan G."/>
            <person name="DeGray S."/>
            <person name="DeMaso C."/>
            <person name="Dhargay N."/>
            <person name="Dooley K."/>
            <person name="Dooley E."/>
            <person name="Doricent M."/>
            <person name="Dorje P."/>
            <person name="Dorjee K."/>
            <person name="Dupes A."/>
            <person name="Elong R."/>
            <person name="Falk J."/>
            <person name="Farina A."/>
            <person name="Faro S."/>
            <person name="Ferguson D."/>
            <person name="Fisher S."/>
            <person name="Foley C.D."/>
            <person name="Franke A."/>
            <person name="Friedrich D."/>
            <person name="Gadbois L."/>
            <person name="Gearin G."/>
            <person name="Gearin C.R."/>
            <person name="Giannoukos G."/>
            <person name="Goode T."/>
            <person name="Graham J."/>
            <person name="Grandbois E."/>
            <person name="Grewal S."/>
            <person name="Gyaltsen K."/>
            <person name="Hafez N."/>
            <person name="Hagos B."/>
            <person name="Hall J."/>
            <person name="Henson C."/>
            <person name="Hollinger A."/>
            <person name="Honan T."/>
            <person name="Huard M.D."/>
            <person name="Hughes L."/>
            <person name="Hurhula B."/>
            <person name="Husby M.E."/>
            <person name="Kamat A."/>
            <person name="Kanga B."/>
            <person name="Kashin S."/>
            <person name="Khazanovich D."/>
            <person name="Kisner P."/>
            <person name="Lance K."/>
            <person name="Lara M."/>
            <person name="Lee W."/>
            <person name="Lennon N."/>
            <person name="Letendre F."/>
            <person name="LeVine R."/>
            <person name="Lipovsky A."/>
            <person name="Liu X."/>
            <person name="Liu J."/>
            <person name="Liu S."/>
            <person name="Lokyitsang T."/>
            <person name="Lokyitsang Y."/>
            <person name="Lubonja R."/>
            <person name="Lui A."/>
            <person name="MacDonald P."/>
            <person name="Magnisalis V."/>
            <person name="Maru K."/>
            <person name="Matthews C."/>
            <person name="McCusker W."/>
            <person name="McDonough S."/>
            <person name="Mehta T."/>
            <person name="Meldrim J."/>
            <person name="Meneus L."/>
            <person name="Mihai O."/>
            <person name="Mihalev A."/>
            <person name="Mihova T."/>
            <person name="Mittelman R."/>
            <person name="Mlenga V."/>
            <person name="Montmayeur A."/>
            <person name="Mulrain L."/>
            <person name="Navidi A."/>
            <person name="Naylor J."/>
            <person name="Negash T."/>
            <person name="Nguyen T."/>
            <person name="Nguyen N."/>
            <person name="Nicol R."/>
            <person name="Norbu C."/>
            <person name="Norbu N."/>
            <person name="Novod N."/>
            <person name="O'Neill B."/>
            <person name="Osman S."/>
            <person name="Markiewicz E."/>
            <person name="Oyono O.L."/>
            <person name="Patti C."/>
            <person name="Phunkhang P."/>
            <person name="Pierre F."/>
            <person name="Priest M."/>
            <person name="Raghuraman S."/>
            <person name="Rege F."/>
            <person name="Reyes R."/>
            <person name="Rise C."/>
            <person name="Rogov P."/>
            <person name="Ross K."/>
            <person name="Ryan E."/>
            <person name="Settipalli S."/>
            <person name="Shea T."/>
            <person name="Sherpa N."/>
            <person name="Shi L."/>
            <person name="Shih D."/>
            <person name="Sparrow T."/>
            <person name="Spaulding J."/>
            <person name="Stalker J."/>
            <person name="Stange-Thomann N."/>
            <person name="Stavropoulos S."/>
            <person name="Stone C."/>
            <person name="Strader C."/>
            <person name="Tesfaye S."/>
            <person name="Thomson T."/>
            <person name="Thoulutsang Y."/>
            <person name="Thoulutsang D."/>
            <person name="Topham K."/>
            <person name="Topping I."/>
            <person name="Tsamla T."/>
            <person name="Vassiliev H."/>
            <person name="Vo A."/>
            <person name="Wangchuk T."/>
            <person name="Wangdi T."/>
            <person name="Weiand M."/>
            <person name="Wilkinson J."/>
            <person name="Wilson A."/>
            <person name="Yadav S."/>
            <person name="Young G."/>
            <person name="Yu Q."/>
            <person name="Zembek L."/>
            <person name="Zhong D."/>
            <person name="Zimmer A."/>
            <person name="Zwirko Z."/>
            <person name="Jaffe D.B."/>
            <person name="Alvarez P."/>
            <person name="Brockman W."/>
            <person name="Butler J."/>
            <person name="Chin C."/>
            <person name="Gnerre S."/>
            <person name="Grabherr M."/>
            <person name="Kleber M."/>
            <person name="Mauceli E."/>
            <person name="MacCallum I."/>
        </authorList>
    </citation>
    <scope>NUCLEOTIDE SEQUENCE [LARGE SCALE GENOMIC DNA]</scope>
    <source>
        <strain evidence="3">TSC#14024-0371.13</strain>
        <strain evidence="5">Tucson 14024-0371.13</strain>
    </source>
</reference>
<protein>
    <submittedName>
        <fullName evidence="3">Uncharacterized protein, isoform A</fullName>
    </submittedName>
    <submittedName>
        <fullName evidence="4">Uncharacterized protein, isoform B</fullName>
    </submittedName>
</protein>
<dbReference type="KEGG" id="dan:6507922"/>
<dbReference type="GeneID" id="6507922"/>
<dbReference type="InterPro" id="IPR011993">
    <property type="entry name" value="PH-like_dom_sf"/>
</dbReference>
<dbReference type="SUPFAM" id="SSF50729">
    <property type="entry name" value="PH domain-like"/>
    <property type="match status" value="1"/>
</dbReference>
<evidence type="ECO:0000259" key="2">
    <source>
        <dbReference type="PROSITE" id="PS50196"/>
    </source>
</evidence>
<keyword evidence="5" id="KW-1185">Reference proteome</keyword>
<dbReference type="FunCoup" id="B3M4L6">
    <property type="interactions" value="20"/>
</dbReference>
<sequence>MYNTPVTESRANEPDEADATAMPDDGVELNLNTPGPVLKLQPCEGTGLGQDGQVHAAGSLATALTPSFEVPTWPLNNLFPSIDIIESLRKQSEVKDLPSFQRSLGDFQFAAGLDPSSDLGSEFQSKFGFPTPYFIPELEMLCADWAQDKLTNGFEITSASAIEAPKATAVEESNLPGIEDSTPHKSEEECISGIQETNPPQIEIEEMESPKVEAINSSKCEDVTLTIVEEINLPKLEEYNLPEIEEINLTKIEEINQPKIEDNISFKPEEIDLPQIEEKDLSTIYESTVAEILPPISPHVHEPEPVLLPAMLPEKRILISHPLPPQNSEICAVVVEKSKPPPRTGFIRSFVGSNLLWKPSIRLSFGDRRTSKQNNCDSKEAIKQDTCVALKALILSIKLSKKIETSMLDSIKLNQKRQLEVDKIRSSLIYSKVFRQDIFQLNATAENLKEENCKCCGDVSSTMPVLKHPEKTDIYRIDASEGLSCRGLSVSKDSVFSESCESDDSFINDNKDAMSSPRMAIAMIDPRHVEKMGRRMFSQYVKLYCFNSLKEWTRQGEGRIEIWDFRRKFYIILRDKDEAELLLHMRVEEQWTIDYMSNNSYSCRWTNFNYAASRDGVLERIACTFRQPSHAAEFVARIRNCAIRSRPE</sequence>
<evidence type="ECO:0000256" key="1">
    <source>
        <dbReference type="SAM" id="MobiDB-lite"/>
    </source>
</evidence>
<feature type="region of interest" description="Disordered" evidence="1">
    <location>
        <begin position="1"/>
        <end position="23"/>
    </location>
</feature>
<dbReference type="SMR" id="B3M4L6"/>
<dbReference type="Proteomes" id="UP000007801">
    <property type="component" value="Unassembled WGS sequence"/>
</dbReference>
<dbReference type="InterPro" id="IPR000156">
    <property type="entry name" value="Ran_bind_dom"/>
</dbReference>
<name>B3M4L6_DROAN</name>
<evidence type="ECO:0000313" key="4">
    <source>
        <dbReference type="EMBL" id="KPU78042.1"/>
    </source>
</evidence>
<feature type="domain" description="RanBD1" evidence="2">
    <location>
        <begin position="509"/>
        <end position="641"/>
    </location>
</feature>
<dbReference type="OrthoDB" id="7849239at2759"/>